<sequence length="204" mass="23978">MDTVRTLNNLSDLRESRFGQPPPRHGLNLLWWFAHDCVQIDFNGRLTAECNPTNGAFGFHRFHNRDGLLPYSDLLYYEVGNLNSTDSLPDYVTENYTGYSDSSNTDRIIVSFGPRRRRFENVYVTQHSDQVHFDQNHTYRISTELIKDIQDLSREEFLREPTNHSEHISIDIHQSAKNNSYQSINGDLWCERENTRRQPLTRLK</sequence>
<accession>A0A672M3A0</accession>
<keyword evidence="2" id="KW-1185">Reference proteome</keyword>
<dbReference type="OMA" id="CERENTR"/>
<evidence type="ECO:0000313" key="2">
    <source>
        <dbReference type="Proteomes" id="UP000472262"/>
    </source>
</evidence>
<dbReference type="Proteomes" id="UP000472262">
    <property type="component" value="Unassembled WGS sequence"/>
</dbReference>
<name>A0A672M3A0_SINGR</name>
<reference evidence="1" key="1">
    <citation type="submission" date="2025-08" db="UniProtKB">
        <authorList>
            <consortium name="Ensembl"/>
        </authorList>
    </citation>
    <scope>IDENTIFICATION</scope>
</reference>
<organism evidence="1 2">
    <name type="scientific">Sinocyclocheilus grahami</name>
    <name type="common">Dianchi golden-line fish</name>
    <name type="synonym">Barbus grahami</name>
    <dbReference type="NCBI Taxonomy" id="75366"/>
    <lineage>
        <taxon>Eukaryota</taxon>
        <taxon>Metazoa</taxon>
        <taxon>Chordata</taxon>
        <taxon>Craniata</taxon>
        <taxon>Vertebrata</taxon>
        <taxon>Euteleostomi</taxon>
        <taxon>Actinopterygii</taxon>
        <taxon>Neopterygii</taxon>
        <taxon>Teleostei</taxon>
        <taxon>Ostariophysi</taxon>
        <taxon>Cypriniformes</taxon>
        <taxon>Cyprinidae</taxon>
        <taxon>Cyprininae</taxon>
        <taxon>Sinocyclocheilus</taxon>
    </lineage>
</organism>
<dbReference type="PANTHER" id="PTHR38706:SF2">
    <property type="match status" value="1"/>
</dbReference>
<proteinExistence type="predicted"/>
<evidence type="ECO:0000313" key="1">
    <source>
        <dbReference type="Ensembl" id="ENSSGRP00000029568.1"/>
    </source>
</evidence>
<dbReference type="AlphaFoldDB" id="A0A672M3A0"/>
<dbReference type="InParanoid" id="A0A672M3A0"/>
<dbReference type="PANTHER" id="PTHR38706">
    <property type="entry name" value="SI:CH211-198C19.1-RELATED"/>
    <property type="match status" value="1"/>
</dbReference>
<protein>
    <submittedName>
        <fullName evidence="1">Uncharacterized protein</fullName>
    </submittedName>
</protein>
<reference evidence="1" key="2">
    <citation type="submission" date="2025-09" db="UniProtKB">
        <authorList>
            <consortium name="Ensembl"/>
        </authorList>
    </citation>
    <scope>IDENTIFICATION</scope>
</reference>
<dbReference type="Ensembl" id="ENSSGRT00000031777.1">
    <property type="protein sequence ID" value="ENSSGRP00000029568.1"/>
    <property type="gene ID" value="ENSSGRG00000016795.1"/>
</dbReference>